<protein>
    <submittedName>
        <fullName evidence="1">NAM-associated domain-containing protein</fullName>
    </submittedName>
</protein>
<proteinExistence type="predicted"/>
<dbReference type="EMBL" id="CM039177">
    <property type="protein sequence ID" value="KAH9697569.1"/>
    <property type="molecule type" value="Genomic_DNA"/>
</dbReference>
<organism evidence="1 2">
    <name type="scientific">Citrus sinensis</name>
    <name type="common">Sweet orange</name>
    <name type="synonym">Citrus aurantium var. sinensis</name>
    <dbReference type="NCBI Taxonomy" id="2711"/>
    <lineage>
        <taxon>Eukaryota</taxon>
        <taxon>Viridiplantae</taxon>
        <taxon>Streptophyta</taxon>
        <taxon>Embryophyta</taxon>
        <taxon>Tracheophyta</taxon>
        <taxon>Spermatophyta</taxon>
        <taxon>Magnoliopsida</taxon>
        <taxon>eudicotyledons</taxon>
        <taxon>Gunneridae</taxon>
        <taxon>Pentapetalae</taxon>
        <taxon>rosids</taxon>
        <taxon>malvids</taxon>
        <taxon>Sapindales</taxon>
        <taxon>Rutaceae</taxon>
        <taxon>Aurantioideae</taxon>
        <taxon>Citrus</taxon>
    </lineage>
</organism>
<accession>A0ACB8IKG3</accession>
<dbReference type="Proteomes" id="UP000829398">
    <property type="component" value="Chromosome 8"/>
</dbReference>
<sequence length="218" mass="25486">MERQEYSTSIEIKNYLKNSRFFQVTKVLLAQDKKYNKWFKFDYVWPILKDIEKFGDDNSIATPYFRRQSSEFVPSQSDSPALESPTSTSPSLSSFSLNINDEHVNDCSTQRPIGVKKAKGKRKVEDQNSLIIDTIKEDNRRLYEILQKAMVTYREENKILLKDLNSISDPSLRQYSKNEQIKILQRKSQQVQTSQNTSNNIDQYFDDIGESNNDIPNY</sequence>
<evidence type="ECO:0000313" key="1">
    <source>
        <dbReference type="EMBL" id="KAH9697569.1"/>
    </source>
</evidence>
<reference evidence="2" key="1">
    <citation type="journal article" date="2023" name="Hortic. Res.">
        <title>A chromosome-level phased genome enabling allele-level studies in sweet orange: a case study on citrus Huanglongbing tolerance.</title>
        <authorList>
            <person name="Wu B."/>
            <person name="Yu Q."/>
            <person name="Deng Z."/>
            <person name="Duan Y."/>
            <person name="Luo F."/>
            <person name="Gmitter F. Jr."/>
        </authorList>
    </citation>
    <scope>NUCLEOTIDE SEQUENCE [LARGE SCALE GENOMIC DNA]</scope>
    <source>
        <strain evidence="2">cv. Valencia</strain>
    </source>
</reference>
<name>A0ACB8IKG3_CITSI</name>
<comment type="caution">
    <text evidence="1">The sequence shown here is derived from an EMBL/GenBank/DDBJ whole genome shotgun (WGS) entry which is preliminary data.</text>
</comment>
<evidence type="ECO:0000313" key="2">
    <source>
        <dbReference type="Proteomes" id="UP000829398"/>
    </source>
</evidence>
<keyword evidence="2" id="KW-1185">Reference proteome</keyword>
<gene>
    <name evidence="1" type="ORF">KPL71_023656</name>
</gene>